<dbReference type="CDD" id="cd17329">
    <property type="entry name" value="MFS_MdtH_MDR_like"/>
    <property type="match status" value="1"/>
</dbReference>
<proteinExistence type="predicted"/>
<reference evidence="10" key="1">
    <citation type="journal article" date="2019" name="Int. J. Syst. Evol. Microbiol.">
        <title>The Global Catalogue of Microorganisms (GCM) 10K type strain sequencing project: providing services to taxonomists for standard genome sequencing and annotation.</title>
        <authorList>
            <consortium name="The Broad Institute Genomics Platform"/>
            <consortium name="The Broad Institute Genome Sequencing Center for Infectious Disease"/>
            <person name="Wu L."/>
            <person name="Ma J."/>
        </authorList>
    </citation>
    <scope>NUCLEOTIDE SEQUENCE [LARGE SCALE GENOMIC DNA]</scope>
    <source>
        <strain evidence="10">ZS-22-S1</strain>
    </source>
</reference>
<dbReference type="InterPro" id="IPR001958">
    <property type="entry name" value="Tet-R_TetA/multi-R_MdtG-like"/>
</dbReference>
<evidence type="ECO:0000256" key="7">
    <source>
        <dbReference type="SAM" id="Phobius"/>
    </source>
</evidence>
<keyword evidence="5 7" id="KW-1133">Transmembrane helix</keyword>
<evidence type="ECO:0000259" key="8">
    <source>
        <dbReference type="PROSITE" id="PS50850"/>
    </source>
</evidence>
<dbReference type="InterPro" id="IPR011701">
    <property type="entry name" value="MFS"/>
</dbReference>
<feature type="transmembrane region" description="Helical" evidence="7">
    <location>
        <begin position="287"/>
        <end position="305"/>
    </location>
</feature>
<feature type="transmembrane region" description="Helical" evidence="7">
    <location>
        <begin position="311"/>
        <end position="333"/>
    </location>
</feature>
<keyword evidence="3" id="KW-1003">Cell membrane</keyword>
<dbReference type="PANTHER" id="PTHR23517">
    <property type="entry name" value="RESISTANCE PROTEIN MDTM, PUTATIVE-RELATED-RELATED"/>
    <property type="match status" value="1"/>
</dbReference>
<evidence type="ECO:0000256" key="3">
    <source>
        <dbReference type="ARBA" id="ARBA00022475"/>
    </source>
</evidence>
<evidence type="ECO:0000256" key="6">
    <source>
        <dbReference type="ARBA" id="ARBA00023136"/>
    </source>
</evidence>
<evidence type="ECO:0000256" key="1">
    <source>
        <dbReference type="ARBA" id="ARBA00004651"/>
    </source>
</evidence>
<dbReference type="PROSITE" id="PS50850">
    <property type="entry name" value="MFS"/>
    <property type="match status" value="1"/>
</dbReference>
<keyword evidence="4 7" id="KW-0812">Transmembrane</keyword>
<feature type="transmembrane region" description="Helical" evidence="7">
    <location>
        <begin position="12"/>
        <end position="38"/>
    </location>
</feature>
<protein>
    <submittedName>
        <fullName evidence="9">MDR family MFS transporter</fullName>
    </submittedName>
</protein>
<evidence type="ECO:0000313" key="9">
    <source>
        <dbReference type="EMBL" id="MFC4855898.1"/>
    </source>
</evidence>
<dbReference type="Gene3D" id="1.20.1250.20">
    <property type="entry name" value="MFS general substrate transporter like domains"/>
    <property type="match status" value="1"/>
</dbReference>
<accession>A0ABV9S4R5</accession>
<evidence type="ECO:0000313" key="10">
    <source>
        <dbReference type="Proteomes" id="UP001595859"/>
    </source>
</evidence>
<feature type="transmembrane region" description="Helical" evidence="7">
    <location>
        <begin position="44"/>
        <end position="67"/>
    </location>
</feature>
<feature type="transmembrane region" description="Helical" evidence="7">
    <location>
        <begin position="221"/>
        <end position="242"/>
    </location>
</feature>
<gene>
    <name evidence="9" type="ORF">ACFPCV_20495</name>
</gene>
<dbReference type="PRINTS" id="PR01035">
    <property type="entry name" value="TCRTETA"/>
</dbReference>
<comment type="caution">
    <text evidence="9">The sequence shown here is derived from an EMBL/GenBank/DDBJ whole genome shotgun (WGS) entry which is preliminary data.</text>
</comment>
<feature type="transmembrane region" description="Helical" evidence="7">
    <location>
        <begin position="345"/>
        <end position="368"/>
    </location>
</feature>
<evidence type="ECO:0000256" key="2">
    <source>
        <dbReference type="ARBA" id="ARBA00022448"/>
    </source>
</evidence>
<keyword evidence="6 7" id="KW-0472">Membrane</keyword>
<keyword evidence="2" id="KW-0813">Transport</keyword>
<dbReference type="RefSeq" id="WP_378057866.1">
    <property type="nucleotide sequence ID" value="NZ_JBHSIS010000009.1"/>
</dbReference>
<feature type="transmembrane region" description="Helical" evidence="7">
    <location>
        <begin position="374"/>
        <end position="393"/>
    </location>
</feature>
<dbReference type="PANTHER" id="PTHR23517:SF3">
    <property type="entry name" value="INTEGRAL MEMBRANE TRANSPORT PROTEIN"/>
    <property type="match status" value="1"/>
</dbReference>
<evidence type="ECO:0000256" key="4">
    <source>
        <dbReference type="ARBA" id="ARBA00022692"/>
    </source>
</evidence>
<keyword evidence="10" id="KW-1185">Reference proteome</keyword>
<feature type="transmembrane region" description="Helical" evidence="7">
    <location>
        <begin position="254"/>
        <end position="275"/>
    </location>
</feature>
<evidence type="ECO:0000256" key="5">
    <source>
        <dbReference type="ARBA" id="ARBA00022989"/>
    </source>
</evidence>
<dbReference type="InterPro" id="IPR036259">
    <property type="entry name" value="MFS_trans_sf"/>
</dbReference>
<dbReference type="EMBL" id="JBHSIS010000009">
    <property type="protein sequence ID" value="MFC4855898.1"/>
    <property type="molecule type" value="Genomic_DNA"/>
</dbReference>
<comment type="subcellular location">
    <subcellularLocation>
        <location evidence="1">Cell membrane</location>
        <topology evidence="1">Multi-pass membrane protein</topology>
    </subcellularLocation>
</comment>
<dbReference type="Proteomes" id="UP001595859">
    <property type="component" value="Unassembled WGS sequence"/>
</dbReference>
<feature type="domain" description="Major facilitator superfamily (MFS) profile" evidence="8">
    <location>
        <begin position="12"/>
        <end position="398"/>
    </location>
</feature>
<name>A0ABV9S4R5_9PSEU</name>
<dbReference type="InterPro" id="IPR020846">
    <property type="entry name" value="MFS_dom"/>
</dbReference>
<organism evidence="9 10">
    <name type="scientific">Actinophytocola glycyrrhizae</name>
    <dbReference type="NCBI Taxonomy" id="2044873"/>
    <lineage>
        <taxon>Bacteria</taxon>
        <taxon>Bacillati</taxon>
        <taxon>Actinomycetota</taxon>
        <taxon>Actinomycetes</taxon>
        <taxon>Pseudonocardiales</taxon>
        <taxon>Pseudonocardiaceae</taxon>
    </lineage>
</organism>
<dbReference type="Pfam" id="PF07690">
    <property type="entry name" value="MFS_1"/>
    <property type="match status" value="1"/>
</dbReference>
<dbReference type="InterPro" id="IPR050171">
    <property type="entry name" value="MFS_Transporters"/>
</dbReference>
<sequence>MTESAPDRPPFLAKLLVAGSGIMSLAVAITVPFLAIFLAREMDMAPTTIGLLIGSSVFFSIFAGFLGGTLSDIFGRTRVLLCSMLGVAMSFVGFYLGEHVALMFVFNATLALSTASFSPVGKALLSDLLPVGERVRWFSYQYLVANVGFAVGPLIGVYLGLSGGRTAFLVAAVAYGVYFVLLAGSLRTGRAVVAKPPERTEGTVLSRFLDSARAVATDRRLLCLIIAGLLLESVHLRISALLAQDLDMDFADGARILAIVMATNAITVVVFQLFASKFVMRRDPVTAIVVGGVLMFAGMAGFATATTTWHFVVAMVVFSVGETFIVPSEFAVIDRIAPEDRRGSYFGAQTFSQLGGFVGPYLGGLLLATWNGTVMFFGIGSLALLSAAFYLVVGRRVPGLMRPAPEKEAAGVSG</sequence>
<feature type="transmembrane region" description="Helical" evidence="7">
    <location>
        <begin position="137"/>
        <end position="161"/>
    </location>
</feature>
<dbReference type="SUPFAM" id="SSF103473">
    <property type="entry name" value="MFS general substrate transporter"/>
    <property type="match status" value="1"/>
</dbReference>
<feature type="transmembrane region" description="Helical" evidence="7">
    <location>
        <begin position="167"/>
        <end position="186"/>
    </location>
</feature>